<evidence type="ECO:0000256" key="3">
    <source>
        <dbReference type="ARBA" id="ARBA00023015"/>
    </source>
</evidence>
<evidence type="ECO:0000256" key="2">
    <source>
        <dbReference type="ARBA" id="ARBA00023012"/>
    </source>
</evidence>
<feature type="modified residue" description="4-aspartylphosphate" evidence="6">
    <location>
        <position position="51"/>
    </location>
</feature>
<accession>A0A1G1XNM1</accession>
<dbReference type="EMBL" id="MHHZ01000014">
    <property type="protein sequence ID" value="OGY41713.1"/>
    <property type="molecule type" value="Genomic_DNA"/>
</dbReference>
<feature type="domain" description="Response regulatory" evidence="8">
    <location>
        <begin position="2"/>
        <end position="116"/>
    </location>
</feature>
<dbReference type="SMART" id="SM00448">
    <property type="entry name" value="REC"/>
    <property type="match status" value="1"/>
</dbReference>
<dbReference type="FunFam" id="3.40.50.2300:FF:000001">
    <property type="entry name" value="DNA-binding response regulator PhoB"/>
    <property type="match status" value="1"/>
</dbReference>
<keyword evidence="1 6" id="KW-0597">Phosphoprotein</keyword>
<dbReference type="GO" id="GO:0000976">
    <property type="term" value="F:transcription cis-regulatory region binding"/>
    <property type="evidence" value="ECO:0007669"/>
    <property type="project" value="TreeGrafter"/>
</dbReference>
<evidence type="ECO:0000256" key="5">
    <source>
        <dbReference type="ARBA" id="ARBA00023163"/>
    </source>
</evidence>
<dbReference type="InterPro" id="IPR036388">
    <property type="entry name" value="WH-like_DNA-bd_sf"/>
</dbReference>
<evidence type="ECO:0000256" key="6">
    <source>
        <dbReference type="PROSITE-ProRule" id="PRU00169"/>
    </source>
</evidence>
<feature type="DNA-binding region" description="OmpR/PhoB-type" evidence="7">
    <location>
        <begin position="125"/>
        <end position="223"/>
    </location>
</feature>
<keyword evidence="4 7" id="KW-0238">DNA-binding</keyword>
<keyword evidence="5" id="KW-0804">Transcription</keyword>
<name>A0A1G1XNM1_9BACT</name>
<evidence type="ECO:0000256" key="7">
    <source>
        <dbReference type="PROSITE-ProRule" id="PRU01091"/>
    </source>
</evidence>
<dbReference type="Gene3D" id="1.10.10.10">
    <property type="entry name" value="Winged helix-like DNA-binding domain superfamily/Winged helix DNA-binding domain"/>
    <property type="match status" value="1"/>
</dbReference>
<keyword evidence="2" id="KW-0902">Two-component regulatory system</keyword>
<organism evidence="10 11">
    <name type="scientific">Candidatus Buchananbacteria bacterium RBG_13_36_9</name>
    <dbReference type="NCBI Taxonomy" id="1797530"/>
    <lineage>
        <taxon>Bacteria</taxon>
        <taxon>Candidatus Buchananiibacteriota</taxon>
    </lineage>
</organism>
<dbReference type="Proteomes" id="UP000176498">
    <property type="component" value="Unassembled WGS sequence"/>
</dbReference>
<dbReference type="PROSITE" id="PS50110">
    <property type="entry name" value="RESPONSE_REGULATORY"/>
    <property type="match status" value="1"/>
</dbReference>
<evidence type="ECO:0000313" key="11">
    <source>
        <dbReference type="Proteomes" id="UP000176498"/>
    </source>
</evidence>
<dbReference type="GO" id="GO:0005829">
    <property type="term" value="C:cytosol"/>
    <property type="evidence" value="ECO:0007669"/>
    <property type="project" value="TreeGrafter"/>
</dbReference>
<dbReference type="FunFam" id="1.10.10.10:FF:000005">
    <property type="entry name" value="Two-component system response regulator"/>
    <property type="match status" value="1"/>
</dbReference>
<dbReference type="PANTHER" id="PTHR48111">
    <property type="entry name" value="REGULATOR OF RPOS"/>
    <property type="match status" value="1"/>
</dbReference>
<dbReference type="InterPro" id="IPR039420">
    <property type="entry name" value="WalR-like"/>
</dbReference>
<dbReference type="Pfam" id="PF00072">
    <property type="entry name" value="Response_reg"/>
    <property type="match status" value="1"/>
</dbReference>
<dbReference type="SMART" id="SM00862">
    <property type="entry name" value="Trans_reg_C"/>
    <property type="match status" value="1"/>
</dbReference>
<protein>
    <submittedName>
        <fullName evidence="10">DNA-binding response regulator</fullName>
    </submittedName>
</protein>
<feature type="domain" description="OmpR/PhoB-type" evidence="9">
    <location>
        <begin position="125"/>
        <end position="223"/>
    </location>
</feature>
<dbReference type="GO" id="GO:0000156">
    <property type="term" value="F:phosphorelay response regulator activity"/>
    <property type="evidence" value="ECO:0007669"/>
    <property type="project" value="TreeGrafter"/>
</dbReference>
<dbReference type="AlphaFoldDB" id="A0A1G1XNM1"/>
<dbReference type="CDD" id="cd00383">
    <property type="entry name" value="trans_reg_C"/>
    <property type="match status" value="1"/>
</dbReference>
<dbReference type="InterPro" id="IPR011006">
    <property type="entry name" value="CheY-like_superfamily"/>
</dbReference>
<reference evidence="10 11" key="1">
    <citation type="journal article" date="2016" name="Nat. Commun.">
        <title>Thousands of microbial genomes shed light on interconnected biogeochemical processes in an aquifer system.</title>
        <authorList>
            <person name="Anantharaman K."/>
            <person name="Brown C.T."/>
            <person name="Hug L.A."/>
            <person name="Sharon I."/>
            <person name="Castelle C.J."/>
            <person name="Probst A.J."/>
            <person name="Thomas B.C."/>
            <person name="Singh A."/>
            <person name="Wilkins M.J."/>
            <person name="Karaoz U."/>
            <person name="Brodie E.L."/>
            <person name="Williams K.H."/>
            <person name="Hubbard S.S."/>
            <person name="Banfield J.F."/>
        </authorList>
    </citation>
    <scope>NUCLEOTIDE SEQUENCE [LARGE SCALE GENOMIC DNA]</scope>
</reference>
<dbReference type="Gene3D" id="3.40.50.2300">
    <property type="match status" value="1"/>
</dbReference>
<dbReference type="InterPro" id="IPR001867">
    <property type="entry name" value="OmpR/PhoB-type_DNA-bd"/>
</dbReference>
<gene>
    <name evidence="10" type="ORF">A2Y82_02420</name>
</gene>
<evidence type="ECO:0000259" key="8">
    <source>
        <dbReference type="PROSITE" id="PS50110"/>
    </source>
</evidence>
<dbReference type="SUPFAM" id="SSF52172">
    <property type="entry name" value="CheY-like"/>
    <property type="match status" value="1"/>
</dbReference>
<dbReference type="Pfam" id="PF00486">
    <property type="entry name" value="Trans_reg_C"/>
    <property type="match status" value="1"/>
</dbReference>
<evidence type="ECO:0000256" key="1">
    <source>
        <dbReference type="ARBA" id="ARBA00022553"/>
    </source>
</evidence>
<sequence>MKILIIEDEKEIASFIKKGLQAEHFAVDVAPNGKEGIYCALTNDYDLVILDLRLPDIYGLEVFKKIRETKEDLSIIILTVENEVKKKVEAFDLGANDYLTKPFAIEELTARIRALLNRSKENITGNILKVADLEMNVKTHEVKRGDKMIDLRHREFDLLQYLMRNVGIVLTRSMILEHVWDMNVDPFTNTVDVHMRYLRKKIDDDFKKKLLKTVHGSGYKISED</sequence>
<proteinExistence type="predicted"/>
<evidence type="ECO:0000313" key="10">
    <source>
        <dbReference type="EMBL" id="OGY41713.1"/>
    </source>
</evidence>
<dbReference type="InterPro" id="IPR001789">
    <property type="entry name" value="Sig_transdc_resp-reg_receiver"/>
</dbReference>
<evidence type="ECO:0000259" key="9">
    <source>
        <dbReference type="PROSITE" id="PS51755"/>
    </source>
</evidence>
<dbReference type="PANTHER" id="PTHR48111:SF22">
    <property type="entry name" value="REGULATOR OF RPOS"/>
    <property type="match status" value="1"/>
</dbReference>
<evidence type="ECO:0000256" key="4">
    <source>
        <dbReference type="ARBA" id="ARBA00023125"/>
    </source>
</evidence>
<dbReference type="Gene3D" id="6.10.250.690">
    <property type="match status" value="1"/>
</dbReference>
<dbReference type="GO" id="GO:0032993">
    <property type="term" value="C:protein-DNA complex"/>
    <property type="evidence" value="ECO:0007669"/>
    <property type="project" value="TreeGrafter"/>
</dbReference>
<dbReference type="GO" id="GO:0006355">
    <property type="term" value="P:regulation of DNA-templated transcription"/>
    <property type="evidence" value="ECO:0007669"/>
    <property type="project" value="InterPro"/>
</dbReference>
<dbReference type="PROSITE" id="PS51755">
    <property type="entry name" value="OMPR_PHOB"/>
    <property type="match status" value="1"/>
</dbReference>
<comment type="caution">
    <text evidence="10">The sequence shown here is derived from an EMBL/GenBank/DDBJ whole genome shotgun (WGS) entry which is preliminary data.</text>
</comment>
<keyword evidence="3" id="KW-0805">Transcription regulation</keyword>